<dbReference type="Proteomes" id="UP000290013">
    <property type="component" value="Chromosome"/>
</dbReference>
<feature type="transmembrane region" description="Helical" evidence="5">
    <location>
        <begin position="160"/>
        <end position="177"/>
    </location>
</feature>
<dbReference type="PANTHER" id="PTHR37422">
    <property type="entry name" value="TEICHURONIC ACID BIOSYNTHESIS PROTEIN TUAE"/>
    <property type="match status" value="1"/>
</dbReference>
<evidence type="ECO:0000313" key="8">
    <source>
        <dbReference type="Proteomes" id="UP000290013"/>
    </source>
</evidence>
<accession>A0A4U8WCN1</accession>
<dbReference type="Pfam" id="PF04932">
    <property type="entry name" value="Wzy_C"/>
    <property type="match status" value="1"/>
</dbReference>
<proteinExistence type="predicted"/>
<feature type="transmembrane region" description="Helical" evidence="5">
    <location>
        <begin position="184"/>
        <end position="215"/>
    </location>
</feature>
<feature type="transmembrane region" description="Helical" evidence="5">
    <location>
        <begin position="299"/>
        <end position="323"/>
    </location>
</feature>
<organism evidence="7 8">
    <name type="scientific">Chryseobacterium taihuense</name>
    <dbReference type="NCBI Taxonomy" id="1141221"/>
    <lineage>
        <taxon>Bacteria</taxon>
        <taxon>Pseudomonadati</taxon>
        <taxon>Bacteroidota</taxon>
        <taxon>Flavobacteriia</taxon>
        <taxon>Flavobacteriales</taxon>
        <taxon>Weeksellaceae</taxon>
        <taxon>Chryseobacterium group</taxon>
        <taxon>Chryseobacterium</taxon>
    </lineage>
</organism>
<feature type="transmembrane region" description="Helical" evidence="5">
    <location>
        <begin position="221"/>
        <end position="239"/>
    </location>
</feature>
<evidence type="ECO:0000256" key="1">
    <source>
        <dbReference type="ARBA" id="ARBA00004141"/>
    </source>
</evidence>
<evidence type="ECO:0000256" key="4">
    <source>
        <dbReference type="ARBA" id="ARBA00023136"/>
    </source>
</evidence>
<sequence>MKNKIIGFLILVLFLIAPFIQSDTSDESQPDILLSIPPFISVVAFYFRWFIFLFLALYFLLYTKVLKKFITKYNILFFLFYLFPFLYSLVTLTDLPRYFSLLLFGFFLPIVITSEIKDNKGYLKFVNLQKIVFVFISLSIIVSYKTVFSGLRFQGILGNANMYGISAVFWMSLIQLCKKTKFNLILTVIIFITIVLSGSRGSLLAGVVVIFLSYSTYIKKLLIGSILILSMFTIISNFVNLDFILNRFDNISESAKESGRQEIWEKAFLYIKMNPLGNGMNAPLELVGSGNVHNCYVRFLLTMGYPFTIIILLFFALIIFFAWKDKKVPRPLVGFLIGYVLANFGEDFYVGIGSSMFIYVILTIGLISYFSLIKNKYEYSSLAHL</sequence>
<keyword evidence="3 5" id="KW-1133">Transmembrane helix</keyword>
<dbReference type="KEGG" id="ctai:NCTC12078_01311"/>
<feature type="transmembrane region" description="Helical" evidence="5">
    <location>
        <begin position="73"/>
        <end position="92"/>
    </location>
</feature>
<evidence type="ECO:0000256" key="2">
    <source>
        <dbReference type="ARBA" id="ARBA00022692"/>
    </source>
</evidence>
<dbReference type="RefSeq" id="WP_130913960.1">
    <property type="nucleotide sequence ID" value="NZ_LR215974.1"/>
</dbReference>
<evidence type="ECO:0000313" key="7">
    <source>
        <dbReference type="EMBL" id="VFB03306.1"/>
    </source>
</evidence>
<dbReference type="InterPro" id="IPR007016">
    <property type="entry name" value="O-antigen_ligase-rel_domated"/>
</dbReference>
<evidence type="ECO:0000259" key="6">
    <source>
        <dbReference type="Pfam" id="PF04932"/>
    </source>
</evidence>
<dbReference type="GO" id="GO:0016020">
    <property type="term" value="C:membrane"/>
    <property type="evidence" value="ECO:0007669"/>
    <property type="project" value="UniProtKB-SubCell"/>
</dbReference>
<dbReference type="GO" id="GO:0016874">
    <property type="term" value="F:ligase activity"/>
    <property type="evidence" value="ECO:0007669"/>
    <property type="project" value="UniProtKB-KW"/>
</dbReference>
<protein>
    <submittedName>
        <fullName evidence="7">Lipid A core - O-antigen ligase and related enzymes</fullName>
    </submittedName>
</protein>
<feature type="domain" description="O-antigen ligase-related" evidence="6">
    <location>
        <begin position="186"/>
        <end position="311"/>
    </location>
</feature>
<name>A0A4U8WCN1_9FLAO</name>
<gene>
    <name evidence="7" type="ORF">NCTC12078_01311</name>
</gene>
<keyword evidence="4 5" id="KW-0472">Membrane</keyword>
<reference evidence="7 8" key="1">
    <citation type="submission" date="2019-02" db="EMBL/GenBank/DDBJ databases">
        <authorList>
            <consortium name="Pathogen Informatics"/>
        </authorList>
    </citation>
    <scope>NUCLEOTIDE SEQUENCE [LARGE SCALE GENOMIC DNA]</scope>
    <source>
        <strain evidence="7 8">3012STDY6944375</strain>
    </source>
</reference>
<evidence type="ECO:0000256" key="3">
    <source>
        <dbReference type="ARBA" id="ARBA00022989"/>
    </source>
</evidence>
<feature type="transmembrane region" description="Helical" evidence="5">
    <location>
        <begin position="38"/>
        <end position="61"/>
    </location>
</feature>
<dbReference type="AlphaFoldDB" id="A0A4U8WCN1"/>
<keyword evidence="7" id="KW-0436">Ligase</keyword>
<evidence type="ECO:0000256" key="5">
    <source>
        <dbReference type="SAM" id="Phobius"/>
    </source>
</evidence>
<dbReference type="InterPro" id="IPR051533">
    <property type="entry name" value="WaaL-like"/>
</dbReference>
<feature type="transmembrane region" description="Helical" evidence="5">
    <location>
        <begin position="98"/>
        <end position="116"/>
    </location>
</feature>
<comment type="subcellular location">
    <subcellularLocation>
        <location evidence="1">Membrane</location>
        <topology evidence="1">Multi-pass membrane protein</topology>
    </subcellularLocation>
</comment>
<keyword evidence="2 5" id="KW-0812">Transmembrane</keyword>
<dbReference type="PANTHER" id="PTHR37422:SF13">
    <property type="entry name" value="LIPOPOLYSACCHARIDE BIOSYNTHESIS PROTEIN PA4999-RELATED"/>
    <property type="match status" value="1"/>
</dbReference>
<dbReference type="EMBL" id="LR215974">
    <property type="protein sequence ID" value="VFB03306.1"/>
    <property type="molecule type" value="Genomic_DNA"/>
</dbReference>
<feature type="transmembrane region" description="Helical" evidence="5">
    <location>
        <begin position="128"/>
        <end position="148"/>
    </location>
</feature>
<feature type="transmembrane region" description="Helical" evidence="5">
    <location>
        <begin position="348"/>
        <end position="372"/>
    </location>
</feature>